<evidence type="ECO:0000313" key="1">
    <source>
        <dbReference type="EMBL" id="XPM62309.1"/>
    </source>
</evidence>
<dbReference type="EMBL" id="CP182909">
    <property type="protein sequence ID" value="XPM62309.1"/>
    <property type="molecule type" value="Genomic_DNA"/>
</dbReference>
<name>A0ACD5GNR4_9CYAN</name>
<keyword evidence="2" id="KW-1185">Reference proteome</keyword>
<dbReference type="Proteomes" id="UP000095472">
    <property type="component" value="Chromosome"/>
</dbReference>
<proteinExistence type="predicted"/>
<evidence type="ECO:0000313" key="2">
    <source>
        <dbReference type="Proteomes" id="UP000095472"/>
    </source>
</evidence>
<sequence>MARKRSQTGKLTPEFPGATSARFHNSTPDFLMVFNPQSYWITNAHVAVSLLASLDGLETVPRTREDLLLVDLEICQGKIAQIVPQGDRGRRPKLQFTRRYKCDSVLWICIPISIKDISVPRSPNLDGTFETALNIVPQDSSKNWDFEDTYRRFEFGLKCSYAQGTKAIRTHIDSAGTASSR</sequence>
<accession>A0ACD5GNR4</accession>
<protein>
    <submittedName>
        <fullName evidence="1">Uncharacterized protein</fullName>
    </submittedName>
</protein>
<organism evidence="1 2">
    <name type="scientific">Desertifilum tharense IPPAS B-1220</name>
    <dbReference type="NCBI Taxonomy" id="1781255"/>
    <lineage>
        <taxon>Bacteria</taxon>
        <taxon>Bacillati</taxon>
        <taxon>Cyanobacteriota</taxon>
        <taxon>Cyanophyceae</taxon>
        <taxon>Desertifilales</taxon>
        <taxon>Desertifilaceae</taxon>
        <taxon>Desertifilum</taxon>
    </lineage>
</organism>
<gene>
    <name evidence="1" type="ORF">BH720_021315</name>
</gene>
<reference evidence="1 2" key="1">
    <citation type="journal article" date="2016" name="Genome Announc.">
        <title>Draft Genome Sequence of the Thermotolerant Cyanobacterium Desertifilum sp. IPPAS B-1220.</title>
        <authorList>
            <person name="Mironov K.S."/>
            <person name="Sinetova M.A."/>
            <person name="Bolatkhan K."/>
            <person name="Zayadan B.K."/>
            <person name="Ustinova V.V."/>
            <person name="Kupriyanova E.V."/>
            <person name="Skrypnik A.N."/>
            <person name="Gogoleva N.E."/>
            <person name="Gogolev Y.V."/>
            <person name="Los D.A."/>
        </authorList>
    </citation>
    <scope>NUCLEOTIDE SEQUENCE [LARGE SCALE GENOMIC DNA]</scope>
    <source>
        <strain evidence="1 2">IPPAS B-1220</strain>
    </source>
</reference>